<feature type="compositionally biased region" description="Basic residues" evidence="1">
    <location>
        <begin position="1"/>
        <end position="12"/>
    </location>
</feature>
<dbReference type="Proteomes" id="UP001595752">
    <property type="component" value="Unassembled WGS sequence"/>
</dbReference>
<evidence type="ECO:0000313" key="2">
    <source>
        <dbReference type="EMBL" id="MFC3884201.1"/>
    </source>
</evidence>
<comment type="caution">
    <text evidence="2">The sequence shown here is derived from an EMBL/GenBank/DDBJ whole genome shotgun (WGS) entry which is preliminary data.</text>
</comment>
<proteinExistence type="predicted"/>
<gene>
    <name evidence="2" type="ORF">ACFOU2_12165</name>
</gene>
<feature type="region of interest" description="Disordered" evidence="1">
    <location>
        <begin position="1"/>
        <end position="31"/>
    </location>
</feature>
<dbReference type="RefSeq" id="WP_377915425.1">
    <property type="nucleotide sequence ID" value="NZ_JBHRZT010000052.1"/>
</dbReference>
<reference evidence="3" key="1">
    <citation type="journal article" date="2019" name="Int. J. Syst. Evol. Microbiol.">
        <title>The Global Catalogue of Microorganisms (GCM) 10K type strain sequencing project: providing services to taxonomists for standard genome sequencing and annotation.</title>
        <authorList>
            <consortium name="The Broad Institute Genomics Platform"/>
            <consortium name="The Broad Institute Genome Sequencing Center for Infectious Disease"/>
            <person name="Wu L."/>
            <person name="Ma J."/>
        </authorList>
    </citation>
    <scope>NUCLEOTIDE SEQUENCE [LARGE SCALE GENOMIC DNA]</scope>
    <source>
        <strain evidence="3">CCUG 61889</strain>
    </source>
</reference>
<evidence type="ECO:0000256" key="1">
    <source>
        <dbReference type="SAM" id="MobiDB-lite"/>
    </source>
</evidence>
<evidence type="ECO:0000313" key="3">
    <source>
        <dbReference type="Proteomes" id="UP001595752"/>
    </source>
</evidence>
<organism evidence="2 3">
    <name type="scientific">Bacillus songklensis</name>
    <dbReference type="NCBI Taxonomy" id="1069116"/>
    <lineage>
        <taxon>Bacteria</taxon>
        <taxon>Bacillati</taxon>
        <taxon>Bacillota</taxon>
        <taxon>Bacilli</taxon>
        <taxon>Bacillales</taxon>
        <taxon>Bacillaceae</taxon>
        <taxon>Bacillus</taxon>
    </lineage>
</organism>
<accession>A0ABV8B1V1</accession>
<dbReference type="EMBL" id="JBHRZT010000052">
    <property type="protein sequence ID" value="MFC3884201.1"/>
    <property type="molecule type" value="Genomic_DNA"/>
</dbReference>
<keyword evidence="3" id="KW-1185">Reference proteome</keyword>
<protein>
    <submittedName>
        <fullName evidence="2">Uncharacterized protein</fullName>
    </submittedName>
</protein>
<name>A0ABV8B1V1_9BACI</name>
<sequence>MGRGKNFNHMKKGHEPEIPKHGHQVQAKRHEQAVYDIEQVASEGSRPVTIQVVKE</sequence>